<feature type="transmembrane region" description="Helical" evidence="1">
    <location>
        <begin position="55"/>
        <end position="72"/>
    </location>
</feature>
<sequence length="95" mass="10955">MANKEKRQQSSRAQQSLFKRRRWLILGSAIIVAMVGIGVVHMMNKDKHQAPKYRTMIFTISINRSYILLLRIKSSISKTAIPKNYGKKHSCLHSD</sequence>
<keyword evidence="1" id="KW-0472">Membrane</keyword>
<keyword evidence="1" id="KW-1133">Transmembrane helix</keyword>
<evidence type="ECO:0000256" key="1">
    <source>
        <dbReference type="SAM" id="Phobius"/>
    </source>
</evidence>
<dbReference type="EMBL" id="JAHPJJ010000031">
    <property type="protein sequence ID" value="MBU9696152.1"/>
    <property type="molecule type" value="Genomic_DNA"/>
</dbReference>
<evidence type="ECO:0000313" key="2">
    <source>
        <dbReference type="EMBL" id="MBU9696152.1"/>
    </source>
</evidence>
<keyword evidence="1" id="KW-0812">Transmembrane</keyword>
<accession>A0ABS6IYE3</accession>
<proteinExistence type="predicted"/>
<comment type="caution">
    <text evidence="2">The sequence shown here is derived from an EMBL/GenBank/DDBJ whole genome shotgun (WGS) entry which is preliminary data.</text>
</comment>
<keyword evidence="3" id="KW-1185">Reference proteome</keyword>
<reference evidence="2 3" key="1">
    <citation type="submission" date="2021-06" db="EMBL/GenBank/DDBJ databases">
        <title>Limosilactobacillus angelus sp. nov., isolated from the human vagina.</title>
        <authorList>
            <person name="Chen Y.-S."/>
        </authorList>
    </citation>
    <scope>NUCLEOTIDE SEQUENCE [LARGE SCALE GENOMIC DNA]</scope>
    <source>
        <strain evidence="2 3">P5L02</strain>
    </source>
</reference>
<organism evidence="2 3">
    <name type="scientific">Limosilactobacillus portuensis</name>
    <dbReference type="NCBI Taxonomy" id="2742601"/>
    <lineage>
        <taxon>Bacteria</taxon>
        <taxon>Bacillati</taxon>
        <taxon>Bacillota</taxon>
        <taxon>Bacilli</taxon>
        <taxon>Lactobacillales</taxon>
        <taxon>Lactobacillaceae</taxon>
        <taxon>Limosilactobacillus</taxon>
    </lineage>
</organism>
<gene>
    <name evidence="2" type="ORF">KSL82_09710</name>
</gene>
<feature type="transmembrane region" description="Helical" evidence="1">
    <location>
        <begin position="21"/>
        <end position="43"/>
    </location>
</feature>
<evidence type="ECO:0000313" key="3">
    <source>
        <dbReference type="Proteomes" id="UP001196248"/>
    </source>
</evidence>
<protein>
    <submittedName>
        <fullName evidence="2">Uncharacterized protein</fullName>
    </submittedName>
</protein>
<dbReference type="RefSeq" id="WP_178695427.1">
    <property type="nucleotide sequence ID" value="NZ_JAHPJJ010000031.1"/>
</dbReference>
<name>A0ABS6IYE3_9LACO</name>
<dbReference type="Proteomes" id="UP001196248">
    <property type="component" value="Unassembled WGS sequence"/>
</dbReference>